<evidence type="ECO:0000259" key="2">
    <source>
        <dbReference type="Pfam" id="PF10988"/>
    </source>
</evidence>
<reference evidence="4" key="1">
    <citation type="submission" date="2017-06" db="EMBL/GenBank/DDBJ databases">
        <authorList>
            <person name="Varghese N."/>
            <person name="Submissions S."/>
        </authorList>
    </citation>
    <scope>NUCLEOTIDE SEQUENCE [LARGE SCALE GENOMIC DNA]</scope>
    <source>
        <strain evidence="4">DSM 28041</strain>
    </source>
</reference>
<dbReference type="PANTHER" id="PTHR39200">
    <property type="entry name" value="HYPOTHETICAL EXPORTED PROTEIN"/>
    <property type="match status" value="1"/>
</dbReference>
<feature type="chain" id="PRO_5012104925" evidence="1">
    <location>
        <begin position="27"/>
        <end position="220"/>
    </location>
</feature>
<organism evidence="3 4">
    <name type="scientific">Hymenobacter mucosus</name>
    <dbReference type="NCBI Taxonomy" id="1411120"/>
    <lineage>
        <taxon>Bacteria</taxon>
        <taxon>Pseudomonadati</taxon>
        <taxon>Bacteroidota</taxon>
        <taxon>Cytophagia</taxon>
        <taxon>Cytophagales</taxon>
        <taxon>Hymenobacteraceae</taxon>
        <taxon>Hymenobacter</taxon>
    </lineage>
</organism>
<sequence length="220" mass="23051">MNASLLRKTFAVAALCGATSVLTVSAQQLRPVGSFERIKTSGACDVQLTQGATTEVKVQAEGGAEQYIKTEVQNGALMIFRDPNAPRNVFNNKKAVVYVTCPRLTSIEASGACDVVSKSTFAAEAFTIKASGACDINLQLNATTLNVQASGASDIRLAGRVERQQVQISGSSDYQATNLKSHKANVQASGSSDAYVFVDGELSSHASGASDIHNASRTSK</sequence>
<evidence type="ECO:0000256" key="1">
    <source>
        <dbReference type="SAM" id="SignalP"/>
    </source>
</evidence>
<dbReference type="Proteomes" id="UP000198310">
    <property type="component" value="Unassembled WGS sequence"/>
</dbReference>
<gene>
    <name evidence="3" type="ORF">SAMN06269173_104478</name>
</gene>
<keyword evidence="4" id="KW-1185">Reference proteome</keyword>
<feature type="domain" description="Putative auto-transporter adhesin head GIN" evidence="2">
    <location>
        <begin position="35"/>
        <end position="214"/>
    </location>
</feature>
<dbReference type="Gene3D" id="2.160.20.120">
    <property type="match status" value="1"/>
</dbReference>
<feature type="signal peptide" evidence="1">
    <location>
        <begin position="1"/>
        <end position="26"/>
    </location>
</feature>
<name>A0A238XYQ3_9BACT</name>
<dbReference type="EMBL" id="FZNS01000004">
    <property type="protein sequence ID" value="SNR63661.1"/>
    <property type="molecule type" value="Genomic_DNA"/>
</dbReference>
<evidence type="ECO:0000313" key="4">
    <source>
        <dbReference type="Proteomes" id="UP000198310"/>
    </source>
</evidence>
<dbReference type="InterPro" id="IPR021255">
    <property type="entry name" value="DUF2807"/>
</dbReference>
<dbReference type="AlphaFoldDB" id="A0A238XYQ3"/>
<dbReference type="PANTHER" id="PTHR39200:SF1">
    <property type="entry name" value="AUTO-TRANSPORTER ADHESIN HEAD GIN DOMAIN-CONTAINING PROTEIN-RELATED"/>
    <property type="match status" value="1"/>
</dbReference>
<accession>A0A238XYQ3</accession>
<dbReference type="RefSeq" id="WP_179225523.1">
    <property type="nucleotide sequence ID" value="NZ_FZNS01000004.1"/>
</dbReference>
<dbReference type="Pfam" id="PF10988">
    <property type="entry name" value="DUF2807"/>
    <property type="match status" value="1"/>
</dbReference>
<keyword evidence="1" id="KW-0732">Signal</keyword>
<proteinExistence type="predicted"/>
<evidence type="ECO:0000313" key="3">
    <source>
        <dbReference type="EMBL" id="SNR63661.1"/>
    </source>
</evidence>
<protein>
    <submittedName>
        <fullName evidence="3">Putative auto-transporter adhesin, head GIN domain</fullName>
    </submittedName>
</protein>